<evidence type="ECO:0000256" key="1">
    <source>
        <dbReference type="ARBA" id="ARBA00022428"/>
    </source>
</evidence>
<name>A0A0G3GU81_9CORY</name>
<dbReference type="UniPathway" id="UPA01057">
    <property type="reaction ID" value="UER00165"/>
</dbReference>
<dbReference type="CDD" id="cd03320">
    <property type="entry name" value="OSBS"/>
    <property type="match status" value="1"/>
</dbReference>
<dbReference type="InterPro" id="IPR029065">
    <property type="entry name" value="Enolase_C-like"/>
</dbReference>
<dbReference type="InterPro" id="IPR010196">
    <property type="entry name" value="OSB_synthase_MenC1"/>
</dbReference>
<sequence length="344" mass="37076">MNIPPLADIQEQAHVVSLPLRVRFRGVREREALVFPGPSGWGEFSPFLEYDAKEAATWLRCGIEMAYGGAPTAVRDKIAVNATVPAVKPWQVDEVLAHYPGCSTVKVKVAEPGQQLVDDIARVEAIRSYLPGAKIRVDANKGWTVDEALAAAEVLGPLDYMEQPCATVAELAELRTRLVRAGLFVRVAADESIRRAEDPFAVANQGAADVAVVKAAPLGGPSKVLEVAKFMRAKGLDITVSSALETGVGMNAGLAAVAALPTHVDDEDLDVPPAPAGLATQRLFVADITPQRTLIDGHLSTELLAPENDRLEEFAAEPKRRDYWLARLADAWEVLNRTHNLGKS</sequence>
<protein>
    <recommendedName>
        <fullName evidence="5">o-succinylbenzoate synthase</fullName>
        <shortName evidence="5">OSB synthase</shortName>
        <shortName evidence="5">OSBS</shortName>
        <ecNumber evidence="5">4.2.1.113</ecNumber>
    </recommendedName>
    <alternativeName>
        <fullName evidence="5">4-(2'-carboxyphenyl)-4-oxybutyric acid synthase</fullName>
    </alternativeName>
    <alternativeName>
        <fullName evidence="5">o-succinylbenzoic acid synthase</fullName>
    </alternativeName>
</protein>
<dbReference type="EC" id="4.2.1.113" evidence="5"/>
<dbReference type="Gene3D" id="3.20.20.120">
    <property type="entry name" value="Enolase-like C-terminal domain"/>
    <property type="match status" value="1"/>
</dbReference>
<feature type="binding site" evidence="5">
    <location>
        <position position="162"/>
    </location>
    <ligand>
        <name>Mg(2+)</name>
        <dbReference type="ChEBI" id="CHEBI:18420"/>
    </ligand>
</feature>
<comment type="pathway">
    <text evidence="5">Quinol/quinone metabolism; 1,4-dihydroxy-2-naphthoate biosynthesis; 1,4-dihydroxy-2-naphthoate from chorismate: step 4/7.</text>
</comment>
<organism evidence="7 8">
    <name type="scientific">Corynebacterium mustelae</name>
    <dbReference type="NCBI Taxonomy" id="571915"/>
    <lineage>
        <taxon>Bacteria</taxon>
        <taxon>Bacillati</taxon>
        <taxon>Actinomycetota</taxon>
        <taxon>Actinomycetes</taxon>
        <taxon>Mycobacteriales</taxon>
        <taxon>Corynebacteriaceae</taxon>
        <taxon>Corynebacterium</taxon>
    </lineage>
</organism>
<evidence type="ECO:0000313" key="8">
    <source>
        <dbReference type="Proteomes" id="UP000035199"/>
    </source>
</evidence>
<evidence type="ECO:0000259" key="6">
    <source>
        <dbReference type="SMART" id="SM00922"/>
    </source>
</evidence>
<keyword evidence="2 5" id="KW-0479">Metal-binding</keyword>
<reference evidence="8" key="2">
    <citation type="submission" date="2015-05" db="EMBL/GenBank/DDBJ databases">
        <title>Complete genome sequence of Corynebacterium mustelae DSM 45274, isolated from various tissues of a male ferret with lethal sepsis.</title>
        <authorList>
            <person name="Ruckert C."/>
            <person name="Albersmeier A."/>
            <person name="Winkler A."/>
            <person name="Tauch A."/>
        </authorList>
    </citation>
    <scope>NUCLEOTIDE SEQUENCE [LARGE SCALE GENOMIC DNA]</scope>
    <source>
        <strain evidence="8">DSM 45274</strain>
    </source>
</reference>
<evidence type="ECO:0000313" key="7">
    <source>
        <dbReference type="EMBL" id="AKK04706.1"/>
    </source>
</evidence>
<dbReference type="Pfam" id="PF13378">
    <property type="entry name" value="MR_MLE_C"/>
    <property type="match status" value="1"/>
</dbReference>
<feature type="active site" description="Proton acceptor" evidence="5">
    <location>
        <position position="214"/>
    </location>
</feature>
<comment type="function">
    <text evidence="5">Converts 2-succinyl-6-hydroxy-2,4-cyclohexadiene-1-carboxylate (SHCHC) to 2-succinylbenzoate (OSB).</text>
</comment>
<dbReference type="GO" id="GO:0009234">
    <property type="term" value="P:menaquinone biosynthetic process"/>
    <property type="evidence" value="ECO:0007669"/>
    <property type="project" value="UniProtKB-UniRule"/>
</dbReference>
<dbReference type="InterPro" id="IPR036849">
    <property type="entry name" value="Enolase-like_C_sf"/>
</dbReference>
<feature type="binding site" evidence="5">
    <location>
        <position position="138"/>
    </location>
    <ligand>
        <name>Mg(2+)</name>
        <dbReference type="ChEBI" id="CHEBI:18420"/>
    </ligand>
</feature>
<feature type="domain" description="Mandelate racemase/muconate lactonizing enzyme C-terminal" evidence="6">
    <location>
        <begin position="92"/>
        <end position="181"/>
    </location>
</feature>
<proteinExistence type="inferred from homology"/>
<evidence type="ECO:0000256" key="4">
    <source>
        <dbReference type="ARBA" id="ARBA00023239"/>
    </source>
</evidence>
<comment type="pathway">
    <text evidence="5">Quinol/quinone metabolism; menaquinone biosynthesis.</text>
</comment>
<dbReference type="NCBIfam" id="NF002782">
    <property type="entry name" value="PRK02901.1"/>
    <property type="match status" value="1"/>
</dbReference>
<dbReference type="InterPro" id="IPR013342">
    <property type="entry name" value="Mandelate_racemase_C"/>
</dbReference>
<evidence type="ECO:0000256" key="5">
    <source>
        <dbReference type="HAMAP-Rule" id="MF_00470"/>
    </source>
</evidence>
<dbReference type="Gene3D" id="3.30.390.10">
    <property type="entry name" value="Enolase-like, N-terminal domain"/>
    <property type="match status" value="1"/>
</dbReference>
<comment type="similarity">
    <text evidence="5">Belongs to the mandelate racemase/muconate lactonizing enzyme family. MenC type 1 subfamily.</text>
</comment>
<dbReference type="SFLD" id="SFLDS00001">
    <property type="entry name" value="Enolase"/>
    <property type="match status" value="1"/>
</dbReference>
<dbReference type="GO" id="GO:0043748">
    <property type="term" value="F:O-succinylbenzoate synthase activity"/>
    <property type="evidence" value="ECO:0007669"/>
    <property type="project" value="UniProtKB-EC"/>
</dbReference>
<evidence type="ECO:0000256" key="2">
    <source>
        <dbReference type="ARBA" id="ARBA00022723"/>
    </source>
</evidence>
<dbReference type="SMART" id="SM00922">
    <property type="entry name" value="MR_MLE"/>
    <property type="match status" value="1"/>
</dbReference>
<dbReference type="HAMAP" id="MF_00470">
    <property type="entry name" value="MenC_1"/>
    <property type="match status" value="1"/>
</dbReference>
<dbReference type="PANTHER" id="PTHR48073:SF2">
    <property type="entry name" value="O-SUCCINYLBENZOATE SYNTHASE"/>
    <property type="match status" value="1"/>
</dbReference>
<comment type="catalytic activity">
    <reaction evidence="5">
        <text>(1R,6R)-6-hydroxy-2-succinyl-cyclohexa-2,4-diene-1-carboxylate = 2-succinylbenzoate + H2O</text>
        <dbReference type="Rhea" id="RHEA:10196"/>
        <dbReference type="ChEBI" id="CHEBI:15377"/>
        <dbReference type="ChEBI" id="CHEBI:18325"/>
        <dbReference type="ChEBI" id="CHEBI:58689"/>
        <dbReference type="EC" id="4.2.1.113"/>
    </reaction>
</comment>
<dbReference type="OrthoDB" id="3725747at2"/>
<dbReference type="UniPathway" id="UPA00079"/>
<keyword evidence="8" id="KW-1185">Reference proteome</keyword>
<dbReference type="EMBL" id="CP011542">
    <property type="protein sequence ID" value="AKK04706.1"/>
    <property type="molecule type" value="Genomic_DNA"/>
</dbReference>
<reference evidence="7 8" key="1">
    <citation type="journal article" date="2015" name="Genome Announc.">
        <title>Complete Genome Sequence of the Type Strain Corynebacterium mustelae DSM 45274, Isolated from Various Tissues of a Male Ferret with Lethal Sepsis.</title>
        <authorList>
            <person name="Ruckert C."/>
            <person name="Eimer J."/>
            <person name="Winkler A."/>
            <person name="Tauch A."/>
        </authorList>
    </citation>
    <scope>NUCLEOTIDE SEQUENCE [LARGE SCALE GENOMIC DNA]</scope>
    <source>
        <strain evidence="7 8">DSM 45274</strain>
    </source>
</reference>
<dbReference type="GO" id="GO:0000287">
    <property type="term" value="F:magnesium ion binding"/>
    <property type="evidence" value="ECO:0007669"/>
    <property type="project" value="UniProtKB-UniRule"/>
</dbReference>
<dbReference type="InterPro" id="IPR029017">
    <property type="entry name" value="Enolase-like_N"/>
</dbReference>
<dbReference type="Proteomes" id="UP000035199">
    <property type="component" value="Chromosome"/>
</dbReference>
<dbReference type="SUPFAM" id="SSF51604">
    <property type="entry name" value="Enolase C-terminal domain-like"/>
    <property type="match status" value="1"/>
</dbReference>
<accession>A0A0G3GU81</accession>
<keyword evidence="1 5" id="KW-0474">Menaquinone biosynthesis</keyword>
<dbReference type="KEGG" id="cmv:CMUST_01785"/>
<dbReference type="SFLD" id="SFLDG00180">
    <property type="entry name" value="muconate_cycloisomerase"/>
    <property type="match status" value="1"/>
</dbReference>
<gene>
    <name evidence="5 7" type="primary">menC</name>
    <name evidence="7" type="ORF">CMUST_01785</name>
</gene>
<keyword evidence="4 5" id="KW-0456">Lyase</keyword>
<dbReference type="AlphaFoldDB" id="A0A0G3GU81"/>
<dbReference type="PATRIC" id="fig|571915.4.peg.379"/>
<dbReference type="STRING" id="571915.CMUST_01785"/>
<feature type="active site" description="Proton donor" evidence="5">
    <location>
        <position position="108"/>
    </location>
</feature>
<evidence type="ECO:0000256" key="3">
    <source>
        <dbReference type="ARBA" id="ARBA00022842"/>
    </source>
</evidence>
<dbReference type="PANTHER" id="PTHR48073">
    <property type="entry name" value="O-SUCCINYLBENZOATE SYNTHASE-RELATED"/>
    <property type="match status" value="1"/>
</dbReference>
<comment type="cofactor">
    <cofactor evidence="5">
        <name>a divalent metal cation</name>
        <dbReference type="ChEBI" id="CHEBI:60240"/>
    </cofactor>
</comment>
<dbReference type="RefSeq" id="WP_047261076.1">
    <property type="nucleotide sequence ID" value="NZ_CP011542.1"/>
</dbReference>
<feature type="binding site" evidence="5">
    <location>
        <position position="190"/>
    </location>
    <ligand>
        <name>Mg(2+)</name>
        <dbReference type="ChEBI" id="CHEBI:18420"/>
    </ligand>
</feature>
<dbReference type="SFLD" id="SFLDF00009">
    <property type="entry name" value="o-succinylbenzoate_synthase"/>
    <property type="match status" value="1"/>
</dbReference>
<dbReference type="Pfam" id="PF18374">
    <property type="entry name" value="Enolase_like_N"/>
    <property type="match status" value="1"/>
</dbReference>
<keyword evidence="3 5" id="KW-0460">Magnesium</keyword>